<evidence type="ECO:0000256" key="8">
    <source>
        <dbReference type="ARBA" id="ARBA00047417"/>
    </source>
</evidence>
<dbReference type="SUPFAM" id="SSF56235">
    <property type="entry name" value="N-terminal nucleophile aminohydrolases (Ntn hydrolases)"/>
    <property type="match status" value="1"/>
</dbReference>
<dbReference type="InterPro" id="IPR000101">
    <property type="entry name" value="GGT_peptidase"/>
</dbReference>
<feature type="chain" id="PRO_5012403557" description="Glutathione hydrolase proenzyme" evidence="13">
    <location>
        <begin position="27"/>
        <end position="569"/>
    </location>
</feature>
<evidence type="ECO:0000256" key="4">
    <source>
        <dbReference type="ARBA" id="ARBA00022679"/>
    </source>
</evidence>
<dbReference type="InterPro" id="IPR043137">
    <property type="entry name" value="GGT_ssub_C"/>
</dbReference>
<comment type="pathway">
    <text evidence="11">Sulfur metabolism; glutathione metabolism.</text>
</comment>
<feature type="binding site" evidence="10">
    <location>
        <position position="428"/>
    </location>
    <ligand>
        <name>L-glutamate</name>
        <dbReference type="ChEBI" id="CHEBI:29985"/>
    </ligand>
</feature>
<evidence type="ECO:0000256" key="10">
    <source>
        <dbReference type="PIRSR" id="PIRSR600101-2"/>
    </source>
</evidence>
<keyword evidence="6 11" id="KW-0865">Zymogen</keyword>
<dbReference type="PANTHER" id="PTHR43199:SF1">
    <property type="entry name" value="GLUTATHIONE HYDROLASE PROENZYME"/>
    <property type="match status" value="1"/>
</dbReference>
<dbReference type="GO" id="GO:0006751">
    <property type="term" value="P:glutathione catabolic process"/>
    <property type="evidence" value="ECO:0007669"/>
    <property type="project" value="UniProtKB-UniRule"/>
</dbReference>
<evidence type="ECO:0000256" key="1">
    <source>
        <dbReference type="ARBA" id="ARBA00001049"/>
    </source>
</evidence>
<name>A0A292ZBA3_SPHSA</name>
<comment type="catalytic activity">
    <reaction evidence="1 11">
        <text>an S-substituted glutathione + H2O = an S-substituted L-cysteinylglycine + L-glutamate</text>
        <dbReference type="Rhea" id="RHEA:59468"/>
        <dbReference type="ChEBI" id="CHEBI:15377"/>
        <dbReference type="ChEBI" id="CHEBI:29985"/>
        <dbReference type="ChEBI" id="CHEBI:90779"/>
        <dbReference type="ChEBI" id="CHEBI:143103"/>
        <dbReference type="EC" id="3.4.19.13"/>
    </reaction>
</comment>
<feature type="region of interest" description="Disordered" evidence="12">
    <location>
        <begin position="366"/>
        <end position="390"/>
    </location>
</feature>
<dbReference type="AlphaFoldDB" id="A0A292ZBA3"/>
<dbReference type="UniPathway" id="UPA00204"/>
<keyword evidence="5 11" id="KW-0378">Hydrolase</keyword>
<comment type="caution">
    <text evidence="14">The sequence shown here is derived from an EMBL/GenBank/DDBJ whole genome shotgun (WGS) entry which is preliminary data.</text>
</comment>
<comment type="similarity">
    <text evidence="3 11">Belongs to the gamma-glutamyltransferase family.</text>
</comment>
<reference evidence="14 15" key="1">
    <citation type="journal article" date="2013" name="Biodegradation">
        <title>Occurrence of 4-tert-butylphenol (4-t-BP) biodegradation in an aquatic sample caused by the presence of Spirodela polyrrhiza and isolation of a 4-t-BP-utilizing bacterium.</title>
        <authorList>
            <person name="Ogata Y."/>
            <person name="Toyama T."/>
            <person name="Yu N."/>
            <person name="Wang X."/>
            <person name="Sei K."/>
            <person name="Ike M."/>
        </authorList>
    </citation>
    <scope>NUCLEOTIDE SEQUENCE [LARGE SCALE GENOMIC DNA]</scope>
    <source>
        <strain evidence="14 15">OMI</strain>
    </source>
</reference>
<comment type="catalytic activity">
    <reaction evidence="8 11">
        <text>an N-terminal (5-L-glutamyl)-[peptide] + an alpha-amino acid = 5-L-glutamyl amino acid + an N-terminal L-alpha-aminoacyl-[peptide]</text>
        <dbReference type="Rhea" id="RHEA:23904"/>
        <dbReference type="Rhea" id="RHEA-COMP:9780"/>
        <dbReference type="Rhea" id="RHEA-COMP:9795"/>
        <dbReference type="ChEBI" id="CHEBI:77644"/>
        <dbReference type="ChEBI" id="CHEBI:78597"/>
        <dbReference type="ChEBI" id="CHEBI:78599"/>
        <dbReference type="ChEBI" id="CHEBI:78608"/>
        <dbReference type="EC" id="2.3.2.2"/>
    </reaction>
</comment>
<dbReference type="GO" id="GO:0036374">
    <property type="term" value="F:glutathione hydrolase activity"/>
    <property type="evidence" value="ECO:0007669"/>
    <property type="project" value="UniProtKB-UniRule"/>
</dbReference>
<gene>
    <name evidence="14" type="ORF">SFOMI_0749</name>
</gene>
<evidence type="ECO:0000256" key="12">
    <source>
        <dbReference type="SAM" id="MobiDB-lite"/>
    </source>
</evidence>
<evidence type="ECO:0000256" key="11">
    <source>
        <dbReference type="RuleBase" id="RU368036"/>
    </source>
</evidence>
<keyword evidence="11" id="KW-0317">Glutathione biosynthesis</keyword>
<protein>
    <recommendedName>
        <fullName evidence="11">Glutathione hydrolase proenzyme</fullName>
        <ecNumber evidence="11">2.3.2.2</ecNumber>
        <ecNumber evidence="11">3.4.19.13</ecNumber>
    </recommendedName>
    <component>
        <recommendedName>
            <fullName evidence="11">Glutathione hydrolase large chain</fullName>
        </recommendedName>
    </component>
    <component>
        <recommendedName>
            <fullName evidence="11">Glutathione hydrolase small chain</fullName>
        </recommendedName>
    </component>
</protein>
<dbReference type="EMBL" id="BEWI01000030">
    <property type="protein sequence ID" value="GAY20226.1"/>
    <property type="molecule type" value="Genomic_DNA"/>
</dbReference>
<evidence type="ECO:0000256" key="2">
    <source>
        <dbReference type="ARBA" id="ARBA00001089"/>
    </source>
</evidence>
<dbReference type="PRINTS" id="PR01210">
    <property type="entry name" value="GGTRANSPTASE"/>
</dbReference>
<comment type="subunit">
    <text evidence="11">This enzyme consists of two polypeptide chains, which are synthesized in precursor form from a single polypeptide.</text>
</comment>
<dbReference type="InterPro" id="IPR043138">
    <property type="entry name" value="GGT_lsub"/>
</dbReference>
<dbReference type="EC" id="2.3.2.2" evidence="11"/>
<feature type="binding site" evidence="10">
    <location>
        <position position="475"/>
    </location>
    <ligand>
        <name>L-glutamate</name>
        <dbReference type="ChEBI" id="CHEBI:29985"/>
    </ligand>
</feature>
<organism evidence="14 15">
    <name type="scientific">Sphingobium fuliginis (strain ATCC 27551)</name>
    <dbReference type="NCBI Taxonomy" id="336203"/>
    <lineage>
        <taxon>Bacteria</taxon>
        <taxon>Pseudomonadati</taxon>
        <taxon>Pseudomonadota</taxon>
        <taxon>Alphaproteobacteria</taxon>
        <taxon>Sphingomonadales</taxon>
        <taxon>Sphingomonadaceae</taxon>
        <taxon>Sphingobium</taxon>
    </lineage>
</organism>
<feature type="active site" description="Nucleophile" evidence="9">
    <location>
        <position position="388"/>
    </location>
</feature>
<dbReference type="PANTHER" id="PTHR43199">
    <property type="entry name" value="GLUTATHIONE HYDROLASE"/>
    <property type="match status" value="1"/>
</dbReference>
<evidence type="ECO:0000256" key="6">
    <source>
        <dbReference type="ARBA" id="ARBA00023145"/>
    </source>
</evidence>
<proteinExistence type="inferred from homology"/>
<dbReference type="InterPro" id="IPR029055">
    <property type="entry name" value="Ntn_hydrolases_N"/>
</dbReference>
<evidence type="ECO:0000256" key="13">
    <source>
        <dbReference type="SAM" id="SignalP"/>
    </source>
</evidence>
<keyword evidence="13" id="KW-0732">Signal</keyword>
<dbReference type="Pfam" id="PF01019">
    <property type="entry name" value="G_glu_transpept"/>
    <property type="match status" value="1"/>
</dbReference>
<sequence length="569" mass="60877">MPDMTFRLSGLLAAFTLHALSPSPLAAREPVAVNATVSAADPRAAEAGQEILRKGGSATDAAIAMMLTLNVVEPHNSGIGGGGFLMHHDGRTGVLESIDGRETAPAAARPDRFMGADGQPLSFREAWPGGYSVGVPGNVRLAWDAHRKWGKLPWAELFQPAIRFAEQGFEVRQRLDTAMKAVAPVWADFPEIQKYFWIDGKPAPMGTILKNPPLAALFKRIAAEGPDAFYRGDNARMMAETVTNAPKNPVPMTEADLAVYRAKPRKPVCGPYRAYTVCGMGPASAGGITVLQVLGMVERFPLAQWGKDDPRSWHVIGEAMRLAYADRDTWLGDPEFVSVPIAGLIDPGYLKQRSALIGMGRALNDYRPGTPPGAEKRTAARPQPESGTSHFVAVDRNGDIAAWTSTIESFFGSQLVANGVILNNELTDFSFTPQKDGAPVANRVEPGKRPLSSMSPTIVYDAAGTPVFTIGAAGGRTIIMQVAKALIAHFDWGMSAQDSIALGFLFFDRDGLVVEQGTSLEGMKAPLEKLGHKVSVSRFGLKANAAERTADGHWVGGADPRSPGVSLQE</sequence>
<dbReference type="GO" id="GO:0103068">
    <property type="term" value="F:leukotriene C4 gamma-glutamyl transferase activity"/>
    <property type="evidence" value="ECO:0007669"/>
    <property type="project" value="UniProtKB-EC"/>
</dbReference>
<feature type="binding site" evidence="10">
    <location>
        <begin position="452"/>
        <end position="453"/>
    </location>
    <ligand>
        <name>L-glutamate</name>
        <dbReference type="ChEBI" id="CHEBI:29985"/>
    </ligand>
</feature>
<evidence type="ECO:0000313" key="15">
    <source>
        <dbReference type="Proteomes" id="UP000221538"/>
    </source>
</evidence>
<reference evidence="14 15" key="2">
    <citation type="journal article" date="2013" name="Environ. Sci. Technol.">
        <title>The 4-tert-butylphenol-utilizing bacterium Sphingobium fuliginis OMI can degrade bisphenols via phenolic ring hydroxylation and meta-cleavage pathway.</title>
        <authorList>
            <person name="Ogata Y."/>
            <person name="Goda S."/>
            <person name="Toyama T."/>
            <person name="Sei K."/>
            <person name="Ike M."/>
        </authorList>
    </citation>
    <scope>NUCLEOTIDE SEQUENCE [LARGE SCALE GENOMIC DNA]</scope>
    <source>
        <strain evidence="14 15">OMI</strain>
    </source>
</reference>
<dbReference type="InterPro" id="IPR051792">
    <property type="entry name" value="GGT_bact"/>
</dbReference>
<comment type="PTM">
    <text evidence="11">Cleaved by autocatalysis into a large and a small subunit.</text>
</comment>
<evidence type="ECO:0000256" key="5">
    <source>
        <dbReference type="ARBA" id="ARBA00022801"/>
    </source>
</evidence>
<feature type="signal peptide" evidence="13">
    <location>
        <begin position="1"/>
        <end position="26"/>
    </location>
</feature>
<evidence type="ECO:0000256" key="7">
    <source>
        <dbReference type="ARBA" id="ARBA00023315"/>
    </source>
</evidence>
<feature type="binding site" evidence="10">
    <location>
        <position position="101"/>
    </location>
    <ligand>
        <name>L-glutamate</name>
        <dbReference type="ChEBI" id="CHEBI:29985"/>
    </ligand>
</feature>
<dbReference type="Gene3D" id="3.60.20.40">
    <property type="match status" value="1"/>
</dbReference>
<evidence type="ECO:0000256" key="9">
    <source>
        <dbReference type="PIRSR" id="PIRSR600101-1"/>
    </source>
</evidence>
<keyword evidence="4 11" id="KW-0808">Transferase</keyword>
<dbReference type="Proteomes" id="UP000221538">
    <property type="component" value="Unassembled WGS sequence"/>
</dbReference>
<comment type="catalytic activity">
    <reaction evidence="2 11">
        <text>glutathione + H2O = L-cysteinylglycine + L-glutamate</text>
        <dbReference type="Rhea" id="RHEA:28807"/>
        <dbReference type="ChEBI" id="CHEBI:15377"/>
        <dbReference type="ChEBI" id="CHEBI:29985"/>
        <dbReference type="ChEBI" id="CHEBI:57925"/>
        <dbReference type="ChEBI" id="CHEBI:61694"/>
        <dbReference type="EC" id="3.4.19.13"/>
    </reaction>
</comment>
<evidence type="ECO:0000256" key="3">
    <source>
        <dbReference type="ARBA" id="ARBA00009381"/>
    </source>
</evidence>
<accession>A0A292ZBA3</accession>
<dbReference type="GO" id="GO:0006750">
    <property type="term" value="P:glutathione biosynthetic process"/>
    <property type="evidence" value="ECO:0007669"/>
    <property type="project" value="UniProtKB-KW"/>
</dbReference>
<dbReference type="EC" id="3.4.19.13" evidence="11"/>
<dbReference type="Gene3D" id="1.10.246.130">
    <property type="match status" value="1"/>
</dbReference>
<evidence type="ECO:0000313" key="14">
    <source>
        <dbReference type="EMBL" id="GAY20226.1"/>
    </source>
</evidence>
<keyword evidence="7 11" id="KW-0012">Acyltransferase</keyword>
<dbReference type="NCBIfam" id="TIGR00066">
    <property type="entry name" value="g_glut_trans"/>
    <property type="match status" value="1"/>
</dbReference>